<accession>A0A1C7DN56</accession>
<dbReference type="InterPro" id="IPR056079">
    <property type="entry name" value="DUF7662"/>
</dbReference>
<dbReference type="AlphaFoldDB" id="A0A1C7DN56"/>
<reference evidence="3" key="2">
    <citation type="submission" date="2016-10" db="EMBL/GenBank/DDBJ databases">
        <authorList>
            <person name="See-Too W.S."/>
        </authorList>
    </citation>
    <scope>NUCLEOTIDE SEQUENCE [LARGE SCALE GENOMIC DNA]</scope>
    <source>
        <strain evidence="3">DSM 24743</strain>
    </source>
</reference>
<evidence type="ECO:0000259" key="1">
    <source>
        <dbReference type="PROSITE" id="PS51186"/>
    </source>
</evidence>
<dbReference type="PANTHER" id="PTHR43415">
    <property type="entry name" value="SPERMIDINE N(1)-ACETYLTRANSFERASE"/>
    <property type="match status" value="1"/>
</dbReference>
<dbReference type="PANTHER" id="PTHR43415:SF3">
    <property type="entry name" value="GNAT-FAMILY ACETYLTRANSFERASE"/>
    <property type="match status" value="1"/>
</dbReference>
<dbReference type="Pfam" id="PF00583">
    <property type="entry name" value="Acetyltransf_1"/>
    <property type="match status" value="1"/>
</dbReference>
<dbReference type="SUPFAM" id="SSF55729">
    <property type="entry name" value="Acyl-CoA N-acyltransferases (Nat)"/>
    <property type="match status" value="1"/>
</dbReference>
<dbReference type="CDD" id="cd04301">
    <property type="entry name" value="NAT_SF"/>
    <property type="match status" value="1"/>
</dbReference>
<keyword evidence="2" id="KW-0808">Transferase</keyword>
<dbReference type="Gene3D" id="3.40.630.30">
    <property type="match status" value="1"/>
</dbReference>
<feature type="domain" description="N-acetyltransferase" evidence="1">
    <location>
        <begin position="100"/>
        <end position="262"/>
    </location>
</feature>
<evidence type="ECO:0000313" key="2">
    <source>
        <dbReference type="EMBL" id="ANU13030.1"/>
    </source>
</evidence>
<dbReference type="KEGG" id="phc:BBI08_03855"/>
<dbReference type="STRING" id="1215089.BBI08_03855"/>
<dbReference type="RefSeq" id="WP_065527957.1">
    <property type="nucleotide sequence ID" value="NZ_CP016537.2"/>
</dbReference>
<sequence>MNMKIEKKYIPLANYFSATTNPTITLQFTEIEKIMGQSLPNVAYLSYSWWKKTKAPAKHYLAWTAAGYAVKHVEPKRYVVFVRIEPTNDKDNTKTNENILLIRPAGHGDANSLSNMQKKIEGESDFFLYGHGERLLSTQKTRKQIIEWNQSGHSLILLAILNGQHVGYLMIEGYKAHRASHRASLRIGVQNNSQHKGIGSLLLKKAEAWAAAQSISRLEVSVLETNSPALTFLQKNGYESEGIRRKALMIQHNAYDEVYLAKISIN</sequence>
<name>A0A1C7DN56_9BACL</name>
<keyword evidence="3" id="KW-1185">Reference proteome</keyword>
<gene>
    <name evidence="2" type="ORF">BBI08_03855</name>
</gene>
<organism evidence="2 3">
    <name type="scientific">Planococcus halocryophilus</name>
    <dbReference type="NCBI Taxonomy" id="1215089"/>
    <lineage>
        <taxon>Bacteria</taxon>
        <taxon>Bacillati</taxon>
        <taxon>Bacillota</taxon>
        <taxon>Bacilli</taxon>
        <taxon>Bacillales</taxon>
        <taxon>Caryophanaceae</taxon>
        <taxon>Planococcus</taxon>
    </lineage>
</organism>
<proteinExistence type="predicted"/>
<dbReference type="GO" id="GO:0016747">
    <property type="term" value="F:acyltransferase activity, transferring groups other than amino-acyl groups"/>
    <property type="evidence" value="ECO:0007669"/>
    <property type="project" value="InterPro"/>
</dbReference>
<dbReference type="InterPro" id="IPR016181">
    <property type="entry name" value="Acyl_CoA_acyltransferase"/>
</dbReference>
<reference evidence="3" key="1">
    <citation type="submission" date="2016-07" db="EMBL/GenBank/DDBJ databases">
        <authorList>
            <person name="See-Too W.S."/>
        </authorList>
    </citation>
    <scope>NUCLEOTIDE SEQUENCE [LARGE SCALE GENOMIC DNA]</scope>
    <source>
        <strain evidence="3">DSM 24743</strain>
    </source>
</reference>
<dbReference type="OrthoDB" id="9773249at2"/>
<dbReference type="EMBL" id="CP016537">
    <property type="protein sequence ID" value="ANU13030.1"/>
    <property type="molecule type" value="Genomic_DNA"/>
</dbReference>
<dbReference type="InterPro" id="IPR000182">
    <property type="entry name" value="GNAT_dom"/>
</dbReference>
<dbReference type="Proteomes" id="UP000092687">
    <property type="component" value="Chromosome"/>
</dbReference>
<evidence type="ECO:0000313" key="3">
    <source>
        <dbReference type="Proteomes" id="UP000092687"/>
    </source>
</evidence>
<dbReference type="Pfam" id="PF24698">
    <property type="entry name" value="DUF7662"/>
    <property type="match status" value="1"/>
</dbReference>
<dbReference type="PROSITE" id="PS51186">
    <property type="entry name" value="GNAT"/>
    <property type="match status" value="1"/>
</dbReference>
<protein>
    <submittedName>
        <fullName evidence="2">GNAT family N-acetyltransferase</fullName>
    </submittedName>
</protein>